<dbReference type="PROSITE" id="PS50887">
    <property type="entry name" value="GGDEF"/>
    <property type="match status" value="1"/>
</dbReference>
<keyword evidence="1" id="KW-0472">Membrane</keyword>
<dbReference type="STRING" id="693.AKJ17_06565"/>
<dbReference type="PANTHER" id="PTHR33121">
    <property type="entry name" value="CYCLIC DI-GMP PHOSPHODIESTERASE PDEF"/>
    <property type="match status" value="1"/>
</dbReference>
<feature type="domain" description="GGDEF" evidence="3">
    <location>
        <begin position="223"/>
        <end position="362"/>
    </location>
</feature>
<dbReference type="PATRIC" id="fig|693.5.peg.1340"/>
<dbReference type="InterPro" id="IPR050706">
    <property type="entry name" value="Cyclic-di-GMP_PDE-like"/>
</dbReference>
<dbReference type="Pfam" id="PF00990">
    <property type="entry name" value="GGDEF"/>
    <property type="match status" value="1"/>
</dbReference>
<accession>A0A0M0HR80</accession>
<comment type="caution">
    <text evidence="4">The sequence shown here is derived from an EMBL/GenBank/DDBJ whole genome shotgun (WGS) entry which is preliminary data.</text>
</comment>
<proteinExistence type="predicted"/>
<dbReference type="GO" id="GO:0071111">
    <property type="term" value="F:cyclic-guanylate-specific phosphodiesterase activity"/>
    <property type="evidence" value="ECO:0007669"/>
    <property type="project" value="InterPro"/>
</dbReference>
<name>A0A0M0HR80_VIBNE</name>
<reference evidence="5" key="1">
    <citation type="submission" date="2015-08" db="EMBL/GenBank/DDBJ databases">
        <title>Vibrio galatheae sp. nov., a novel member of the Vibrionaceae family isolated from the Solomon Islands.</title>
        <authorList>
            <person name="Giubergia S."/>
            <person name="Machado H."/>
            <person name="Mateiu R.V."/>
            <person name="Gram L."/>
        </authorList>
    </citation>
    <scope>NUCLEOTIDE SEQUENCE [LARGE SCALE GENOMIC DNA]</scope>
    <source>
        <strain evidence="5">DSM 19584</strain>
    </source>
</reference>
<dbReference type="NCBIfam" id="TIGR00254">
    <property type="entry name" value="GGDEF"/>
    <property type="match status" value="1"/>
</dbReference>
<evidence type="ECO:0000313" key="4">
    <source>
        <dbReference type="EMBL" id="KOO04564.1"/>
    </source>
</evidence>
<dbReference type="SMART" id="SM00267">
    <property type="entry name" value="GGDEF"/>
    <property type="match status" value="1"/>
</dbReference>
<organism evidence="4 5">
    <name type="scientific">Vibrio nereis</name>
    <dbReference type="NCBI Taxonomy" id="693"/>
    <lineage>
        <taxon>Bacteria</taxon>
        <taxon>Pseudomonadati</taxon>
        <taxon>Pseudomonadota</taxon>
        <taxon>Gammaproteobacteria</taxon>
        <taxon>Vibrionales</taxon>
        <taxon>Vibrionaceae</taxon>
        <taxon>Vibrio</taxon>
    </lineage>
</organism>
<dbReference type="SUPFAM" id="SSF141868">
    <property type="entry name" value="EAL domain-like"/>
    <property type="match status" value="1"/>
</dbReference>
<dbReference type="CDD" id="cd01948">
    <property type="entry name" value="EAL"/>
    <property type="match status" value="1"/>
</dbReference>
<dbReference type="OrthoDB" id="9816034at2"/>
<keyword evidence="1" id="KW-1133">Transmembrane helix</keyword>
<sequence length="637" mass="73247">MNRNIALFITMVFALFSFSIWTLVKFNDTYNMLTKHTQLSAWALAQLEFETLLLHKEVDKYVLDENASKTELNLKYDILWSRYSTFLSSDETASIRVEHKSGEVVTEAFHLVKKYEHAVVIGDRARLAAFSAELEALTPQLRGLMVTNFTGEASVKEREVIAESRKTVLTDMFLILLVLSLLSYRLYKDSQKQTYIAWHDPLTKLKNRNFLLNELKELSEKDQKYAIVLLDISHFKEINDTVSYEYGDQVLIEISQHIKAKADKFAFSCARVGADEFAILINQEDFHLEFFVKKLLSDLNSALHAMDRSDRMSISMGIATYKESGDSNEHLLKKSNLVLNNADFALNIAKKSNTEQVVYFSKEIEIEHRKKHKLSEELELLISIQEQKQLFMVFQPIVSRHTNKMGCEALIRWQHPLYGFINPEYLISIAEESGLAKDLGKWIMKEVHHALAVDWSEFNDQVEIAINLSDSLFDEELPTLVTEVFGGNPNYLDSIVLEITETMTLDEVERSSNIINELEKIGVRLALDDFGTGWSSLYNLNHLRFNKLKIDKSFIQNLNCEKNQTFFVSAIVNLSHQLGIKVVAEGVEDVTQLKSLIELGVDEFQGYYFSKPVSKQEFTHFCKHYFDEDPLAANMII</sequence>
<dbReference type="Pfam" id="PF00563">
    <property type="entry name" value="EAL"/>
    <property type="match status" value="1"/>
</dbReference>
<dbReference type="PANTHER" id="PTHR33121:SF79">
    <property type="entry name" value="CYCLIC DI-GMP PHOSPHODIESTERASE PDED-RELATED"/>
    <property type="match status" value="1"/>
</dbReference>
<dbReference type="InterPro" id="IPR029787">
    <property type="entry name" value="Nucleotide_cyclase"/>
</dbReference>
<dbReference type="RefSeq" id="WP_053394975.1">
    <property type="nucleotide sequence ID" value="NZ_LHPJ01000005.1"/>
</dbReference>
<dbReference type="Proteomes" id="UP000037515">
    <property type="component" value="Unassembled WGS sequence"/>
</dbReference>
<feature type="transmembrane region" description="Helical" evidence="1">
    <location>
        <begin position="6"/>
        <end position="24"/>
    </location>
</feature>
<dbReference type="AlphaFoldDB" id="A0A0M0HR80"/>
<dbReference type="InterPro" id="IPR000160">
    <property type="entry name" value="GGDEF_dom"/>
</dbReference>
<protein>
    <submittedName>
        <fullName evidence="4">Diguanylate cyclase</fullName>
    </submittedName>
</protein>
<evidence type="ECO:0000259" key="2">
    <source>
        <dbReference type="PROSITE" id="PS50883"/>
    </source>
</evidence>
<dbReference type="InterPro" id="IPR035919">
    <property type="entry name" value="EAL_sf"/>
</dbReference>
<dbReference type="SUPFAM" id="SSF55073">
    <property type="entry name" value="Nucleotide cyclase"/>
    <property type="match status" value="1"/>
</dbReference>
<dbReference type="PROSITE" id="PS50883">
    <property type="entry name" value="EAL"/>
    <property type="match status" value="1"/>
</dbReference>
<feature type="domain" description="EAL" evidence="2">
    <location>
        <begin position="373"/>
        <end position="626"/>
    </location>
</feature>
<dbReference type="CDD" id="cd01949">
    <property type="entry name" value="GGDEF"/>
    <property type="match status" value="1"/>
</dbReference>
<dbReference type="EMBL" id="LHPJ01000005">
    <property type="protein sequence ID" value="KOO04564.1"/>
    <property type="molecule type" value="Genomic_DNA"/>
</dbReference>
<dbReference type="Gene3D" id="3.20.20.450">
    <property type="entry name" value="EAL domain"/>
    <property type="match status" value="1"/>
</dbReference>
<evidence type="ECO:0000259" key="3">
    <source>
        <dbReference type="PROSITE" id="PS50887"/>
    </source>
</evidence>
<dbReference type="SMART" id="SM00052">
    <property type="entry name" value="EAL"/>
    <property type="match status" value="1"/>
</dbReference>
<keyword evidence="5" id="KW-1185">Reference proteome</keyword>
<evidence type="ECO:0000313" key="5">
    <source>
        <dbReference type="Proteomes" id="UP000037515"/>
    </source>
</evidence>
<evidence type="ECO:0000256" key="1">
    <source>
        <dbReference type="SAM" id="Phobius"/>
    </source>
</evidence>
<dbReference type="InterPro" id="IPR001633">
    <property type="entry name" value="EAL_dom"/>
</dbReference>
<keyword evidence="1" id="KW-0812">Transmembrane</keyword>
<gene>
    <name evidence="4" type="ORF">AKJ17_06565</name>
</gene>
<dbReference type="Gene3D" id="3.30.70.270">
    <property type="match status" value="1"/>
</dbReference>
<dbReference type="InterPro" id="IPR043128">
    <property type="entry name" value="Rev_trsase/Diguanyl_cyclase"/>
</dbReference>